<feature type="domain" description="Endo-beta-1,6-galactanase-like" evidence="1">
    <location>
        <begin position="20"/>
        <end position="143"/>
    </location>
</feature>
<evidence type="ECO:0000313" key="2">
    <source>
        <dbReference type="EMBL" id="KAG7385142.1"/>
    </source>
</evidence>
<dbReference type="GO" id="GO:0004553">
    <property type="term" value="F:hydrolase activity, hydrolyzing O-glycosyl compounds"/>
    <property type="evidence" value="ECO:0007669"/>
    <property type="project" value="InterPro"/>
</dbReference>
<keyword evidence="3" id="KW-1185">Reference proteome</keyword>
<evidence type="ECO:0000259" key="1">
    <source>
        <dbReference type="Pfam" id="PF14587"/>
    </source>
</evidence>
<accession>A0A8T1VUM0</accession>
<reference evidence="2" key="1">
    <citation type="submission" date="2021-02" db="EMBL/GenBank/DDBJ databases">
        <authorList>
            <person name="Palmer J.M."/>
        </authorList>
    </citation>
    <scope>NUCLEOTIDE SEQUENCE</scope>
    <source>
        <strain evidence="2">SCRP734</strain>
    </source>
</reference>
<evidence type="ECO:0000313" key="3">
    <source>
        <dbReference type="Proteomes" id="UP000694044"/>
    </source>
</evidence>
<dbReference type="OrthoDB" id="2012278at2759"/>
<comment type="caution">
    <text evidence="2">The sequence shown here is derived from an EMBL/GenBank/DDBJ whole genome shotgun (WGS) entry which is preliminary data.</text>
</comment>
<dbReference type="PANTHER" id="PTHR42767">
    <property type="entry name" value="ENDO-BETA-1,6-GALACTANASE"/>
    <property type="match status" value="1"/>
</dbReference>
<name>A0A8T1VUM0_9STRA</name>
<gene>
    <name evidence="2" type="ORF">PHYPSEUDO_001855</name>
</gene>
<organism evidence="2 3">
    <name type="scientific">Phytophthora pseudosyringae</name>
    <dbReference type="NCBI Taxonomy" id="221518"/>
    <lineage>
        <taxon>Eukaryota</taxon>
        <taxon>Sar</taxon>
        <taxon>Stramenopiles</taxon>
        <taxon>Oomycota</taxon>
        <taxon>Peronosporomycetes</taxon>
        <taxon>Peronosporales</taxon>
        <taxon>Peronosporaceae</taxon>
        <taxon>Phytophthora</taxon>
    </lineage>
</organism>
<protein>
    <recommendedName>
        <fullName evidence="1">Endo-beta-1,6-galactanase-like domain-containing protein</fullName>
    </recommendedName>
</protein>
<dbReference type="Proteomes" id="UP000694044">
    <property type="component" value="Unassembled WGS sequence"/>
</dbReference>
<dbReference type="PANTHER" id="PTHR42767:SF1">
    <property type="entry name" value="ENDO-BETA-1,6-GALACTANASE-LIKE DOMAIN-CONTAINING PROTEIN"/>
    <property type="match status" value="1"/>
</dbReference>
<dbReference type="Pfam" id="PF14587">
    <property type="entry name" value="Glyco_hydr_30_2"/>
    <property type="match status" value="1"/>
</dbReference>
<sequence length="297" mass="33115">MLAYKTMENYWLDWLSTKTKSWNWDADAKQRQILSLAVGLGVNVLEAYANSPPWWMTKDRATAGGDKGSEENLLASTIDQFALYLATVVSETKTRWGVAFNYVEPFNEPMSSSWEFPGSQEGYHFQLETQNEVVKRLRSHLDTFKLQPVNVSVSDEISPTQALAPLTGMTENGTVLWAVGKLNTHGTAAVRGLDRAALKKMARDTNLKVWDSNYSDDDDSGLALAQPISQDINEMGVSAFVYGQVLNSGGSGLIQSNLWVNWMGEANRKFYVMAHYSRHIRPGMEIFSTNDPNTVGI</sequence>
<proteinExistence type="predicted"/>
<dbReference type="InterPro" id="IPR039743">
    <property type="entry name" value="6GAL/EXGAL"/>
</dbReference>
<dbReference type="AlphaFoldDB" id="A0A8T1VUM0"/>
<dbReference type="InterPro" id="IPR039514">
    <property type="entry name" value="6GAL-like"/>
</dbReference>
<dbReference type="EMBL" id="JAGDFM010000129">
    <property type="protein sequence ID" value="KAG7385142.1"/>
    <property type="molecule type" value="Genomic_DNA"/>
</dbReference>